<dbReference type="RefSeq" id="WP_183827098.1">
    <property type="nucleotide sequence ID" value="NZ_JACHEU010000001.1"/>
</dbReference>
<dbReference type="InterPro" id="IPR050490">
    <property type="entry name" value="Bact_solute-bd_prot1"/>
</dbReference>
<evidence type="ECO:0000256" key="4">
    <source>
        <dbReference type="ARBA" id="ARBA00022764"/>
    </source>
</evidence>
<organism evidence="6 7">
    <name type="scientific">Aquamicrobium lusatiense</name>
    <dbReference type="NCBI Taxonomy" id="89772"/>
    <lineage>
        <taxon>Bacteria</taxon>
        <taxon>Pseudomonadati</taxon>
        <taxon>Pseudomonadota</taxon>
        <taxon>Alphaproteobacteria</taxon>
        <taxon>Hyphomicrobiales</taxon>
        <taxon>Phyllobacteriaceae</taxon>
        <taxon>Aquamicrobium</taxon>
    </lineage>
</organism>
<keyword evidence="5" id="KW-0732">Signal</keyword>
<dbReference type="AlphaFoldDB" id="A0A7W9VV74"/>
<evidence type="ECO:0000256" key="3">
    <source>
        <dbReference type="ARBA" id="ARBA00022448"/>
    </source>
</evidence>
<protein>
    <submittedName>
        <fullName evidence="6">Raffinose/stachyose/melibiose transport system substrate-binding protein</fullName>
    </submittedName>
</protein>
<dbReference type="InterPro" id="IPR006311">
    <property type="entry name" value="TAT_signal"/>
</dbReference>
<keyword evidence="4" id="KW-0574">Periplasm</keyword>
<dbReference type="Gene3D" id="3.40.190.10">
    <property type="entry name" value="Periplasmic binding protein-like II"/>
    <property type="match status" value="1"/>
</dbReference>
<gene>
    <name evidence="6" type="ORF">HNR59_001107</name>
</gene>
<evidence type="ECO:0000313" key="6">
    <source>
        <dbReference type="EMBL" id="MBB6011762.1"/>
    </source>
</evidence>
<keyword evidence="7" id="KW-1185">Reference proteome</keyword>
<name>A0A7W9VV74_9HYPH</name>
<sequence>MTIRINMTRRTALAVIAATAAAGIAGSAQAQESITYWSMWNSGEPQQKVIQKAIDSFTRDTGIDVKVQWIGRDNLKKLAPTLNSPVTPADLVDGAQRNVRAILVSTGSQSDLSPVFESEIPGEAGTTVASVFPDKYLDFITAEGAKWLVPYEVITSQWWYDAAFLPEVEKAPPKNWADFVAFLDKAKEKGVAPLALDGDISNFNLYYFAEIAVRHLGPGKLREAVADPTGEALKDPRILETAKQIEALVKGGYFAPGYNASKWPAMQQLWATNKAAVIFNGPWIVSETTTYAVPGFKPRSFPMPDVGEGAHQTQEVSFIGFAIPKKAANQEAAQKFISYFLAKDRLAGIATDAKNLTPRADIAVPDELAPAKQAIETSPEVHSQFDGLIDLDADYTGKVLIPLVNELIFGVKSAQEFQDALVENTVTYRRLN</sequence>
<dbReference type="PANTHER" id="PTHR43649">
    <property type="entry name" value="ARABINOSE-BINDING PROTEIN-RELATED"/>
    <property type="match status" value="1"/>
</dbReference>
<dbReference type="PANTHER" id="PTHR43649:SF29">
    <property type="entry name" value="OSMOPROTECTIVE COMPOUNDS-BINDING PROTEIN GGTB"/>
    <property type="match status" value="1"/>
</dbReference>
<dbReference type="GO" id="GO:0042597">
    <property type="term" value="C:periplasmic space"/>
    <property type="evidence" value="ECO:0007669"/>
    <property type="project" value="UniProtKB-SubCell"/>
</dbReference>
<evidence type="ECO:0000256" key="1">
    <source>
        <dbReference type="ARBA" id="ARBA00004418"/>
    </source>
</evidence>
<proteinExistence type="inferred from homology"/>
<comment type="subcellular location">
    <subcellularLocation>
        <location evidence="1">Periplasm</location>
    </subcellularLocation>
</comment>
<keyword evidence="3" id="KW-0813">Transport</keyword>
<dbReference type="Proteomes" id="UP000533306">
    <property type="component" value="Unassembled WGS sequence"/>
</dbReference>
<dbReference type="InterPro" id="IPR006059">
    <property type="entry name" value="SBP"/>
</dbReference>
<evidence type="ECO:0000256" key="2">
    <source>
        <dbReference type="ARBA" id="ARBA00008520"/>
    </source>
</evidence>
<feature type="chain" id="PRO_5031532588" evidence="5">
    <location>
        <begin position="31"/>
        <end position="432"/>
    </location>
</feature>
<dbReference type="PROSITE" id="PS51318">
    <property type="entry name" value="TAT"/>
    <property type="match status" value="1"/>
</dbReference>
<evidence type="ECO:0000313" key="7">
    <source>
        <dbReference type="Proteomes" id="UP000533306"/>
    </source>
</evidence>
<feature type="signal peptide" evidence="5">
    <location>
        <begin position="1"/>
        <end position="30"/>
    </location>
</feature>
<dbReference type="SUPFAM" id="SSF53850">
    <property type="entry name" value="Periplasmic binding protein-like II"/>
    <property type="match status" value="1"/>
</dbReference>
<accession>A0A7W9VV74</accession>
<reference evidence="6 7" key="1">
    <citation type="submission" date="2020-08" db="EMBL/GenBank/DDBJ databases">
        <title>Genomic Encyclopedia of Type Strains, Phase IV (KMG-IV): sequencing the most valuable type-strain genomes for metagenomic binning, comparative biology and taxonomic classification.</title>
        <authorList>
            <person name="Goeker M."/>
        </authorList>
    </citation>
    <scope>NUCLEOTIDE SEQUENCE [LARGE SCALE GENOMIC DNA]</scope>
    <source>
        <strain evidence="6 7">DSM 11099</strain>
    </source>
</reference>
<comment type="caution">
    <text evidence="6">The sequence shown here is derived from an EMBL/GenBank/DDBJ whole genome shotgun (WGS) entry which is preliminary data.</text>
</comment>
<comment type="similarity">
    <text evidence="2">Belongs to the bacterial solute-binding protein 1 family.</text>
</comment>
<evidence type="ECO:0000256" key="5">
    <source>
        <dbReference type="SAM" id="SignalP"/>
    </source>
</evidence>
<dbReference type="EMBL" id="JACHEU010000001">
    <property type="protein sequence ID" value="MBB6011762.1"/>
    <property type="molecule type" value="Genomic_DNA"/>
</dbReference>
<dbReference type="Pfam" id="PF01547">
    <property type="entry name" value="SBP_bac_1"/>
    <property type="match status" value="1"/>
</dbReference>